<name>A0A1Y2D2B7_9FUNG</name>
<evidence type="ECO:0000256" key="2">
    <source>
        <dbReference type="SAM" id="SignalP"/>
    </source>
</evidence>
<reference evidence="3 4" key="1">
    <citation type="submission" date="2016-08" db="EMBL/GenBank/DDBJ databases">
        <title>A Parts List for Fungal Cellulosomes Revealed by Comparative Genomics.</title>
        <authorList>
            <consortium name="DOE Joint Genome Institute"/>
            <person name="Haitjema C.H."/>
            <person name="Gilmore S.P."/>
            <person name="Henske J.K."/>
            <person name="Solomon K.V."/>
            <person name="De Groot R."/>
            <person name="Kuo A."/>
            <person name="Mondo S.J."/>
            <person name="Salamov A.A."/>
            <person name="Labutti K."/>
            <person name="Zhao Z."/>
            <person name="Chiniquy J."/>
            <person name="Barry K."/>
            <person name="Brewer H.M."/>
            <person name="Purvine S.O."/>
            <person name="Wright A.T."/>
            <person name="Boxma B."/>
            <person name="Van Alen T."/>
            <person name="Hackstein J.H."/>
            <person name="Baker S.E."/>
            <person name="Grigoriev I.V."/>
            <person name="O'Malley M.A."/>
        </authorList>
    </citation>
    <scope>NUCLEOTIDE SEQUENCE [LARGE SCALE GENOMIC DNA]</scope>
    <source>
        <strain evidence="3 4">G1</strain>
    </source>
</reference>
<gene>
    <name evidence="3" type="ORF">LY90DRAFT_508047</name>
</gene>
<dbReference type="Gene3D" id="3.40.190.10">
    <property type="entry name" value="Periplasmic binding protein-like II"/>
    <property type="match status" value="1"/>
</dbReference>
<evidence type="ECO:0000313" key="3">
    <source>
        <dbReference type="EMBL" id="ORY53347.1"/>
    </source>
</evidence>
<feature type="transmembrane region" description="Helical" evidence="1">
    <location>
        <begin position="500"/>
        <end position="522"/>
    </location>
</feature>
<accession>A0A1Y2D2B7</accession>
<feature type="transmembrane region" description="Helical" evidence="1">
    <location>
        <begin position="655"/>
        <end position="675"/>
    </location>
</feature>
<feature type="transmembrane region" description="Helical" evidence="1">
    <location>
        <begin position="534"/>
        <end position="559"/>
    </location>
</feature>
<feature type="chain" id="PRO_5010998321" evidence="2">
    <location>
        <begin position="23"/>
        <end position="761"/>
    </location>
</feature>
<evidence type="ECO:0000256" key="1">
    <source>
        <dbReference type="SAM" id="Phobius"/>
    </source>
</evidence>
<dbReference type="SUPFAM" id="SSF53850">
    <property type="entry name" value="Periplasmic binding protein-like II"/>
    <property type="match status" value="1"/>
</dbReference>
<sequence>MMYIMQFSLLLTLIFFFSRVYAEDTIIQILIEKPDLINGANWKSYSTFMDQYTLKVNPKNSMDISSNVHVHFSFNPDEKPVYNNNNEYVWNVGYLMKQLQDSKYDMMVVDEKFLYSDVSVIKSDYVISSFNLSDYYNRHDDFSDFYVDLTDYIKKEELSHHDDNILSKSYLNDRLYALPFGIDFNLLYYYNNENSTKLDFEFNTWDDLVAMNLGNKDKDPLSVAFAEKDELLDLFVEYLESQNDQFYNNGQNYFDLLYSEESKKYYNSFKDFINKSSLKSINRTLETTFEDAYNSFITNKQSVIFNGKASQFNSFVQNNVTVTATLPPKHLDVINGRFLIINKNSKVKKEILIDVAQQLTSKEMELIRAERLGSIPTFNIQMNDKNYVKSYCQYNSEICSLLKKMKPINIKEIFKSSDSAPFMEVRFYLPENIKEFLIGEKNLKEFGSIISNIKYLIMDKPENKYYLIFGFYILTLVFSSLTVYIMYLIYKYRNNSNIKYLSPGFCNIIMLGFIMCMISPVINNNCKSAFQAKILFIYDMINTVSFFLPMFLITFRIYLIYSNKTKITFGNKLDNKHLYLFFSLVLASTVIYSIINTFVYRYYVISFSNIDNHRRAIYDYSNHKIVSWVCMIIYLTLCNLYGYKNRKCLKTIWGIQICVYYDFCISCTVFIKFYYKLLPLAPRETIVFANIYYIVTFIINSYALLGSRLIYVMKHPEEDEFSDRSPFTNDTTLFLPTTRKLNKQNKYKFNFQNSLIQSYNY</sequence>
<keyword evidence="4" id="KW-1185">Reference proteome</keyword>
<comment type="caution">
    <text evidence="3">The sequence shown here is derived from an EMBL/GenBank/DDBJ whole genome shotgun (WGS) entry which is preliminary data.</text>
</comment>
<protein>
    <submittedName>
        <fullName evidence="3">Periplasmic binding protein-like II</fullName>
    </submittedName>
</protein>
<dbReference type="Proteomes" id="UP000193920">
    <property type="component" value="Unassembled WGS sequence"/>
</dbReference>
<feature type="transmembrane region" description="Helical" evidence="1">
    <location>
        <begin position="465"/>
        <end position="488"/>
    </location>
</feature>
<keyword evidence="1" id="KW-1133">Transmembrane helix</keyword>
<feature type="signal peptide" evidence="2">
    <location>
        <begin position="1"/>
        <end position="22"/>
    </location>
</feature>
<dbReference type="AlphaFoldDB" id="A0A1Y2D2B7"/>
<keyword evidence="1" id="KW-0812">Transmembrane</keyword>
<proteinExistence type="predicted"/>
<feature type="transmembrane region" description="Helical" evidence="1">
    <location>
        <begin position="625"/>
        <end position="643"/>
    </location>
</feature>
<organism evidence="3 4">
    <name type="scientific">Neocallimastix californiae</name>
    <dbReference type="NCBI Taxonomy" id="1754190"/>
    <lineage>
        <taxon>Eukaryota</taxon>
        <taxon>Fungi</taxon>
        <taxon>Fungi incertae sedis</taxon>
        <taxon>Chytridiomycota</taxon>
        <taxon>Chytridiomycota incertae sedis</taxon>
        <taxon>Neocallimastigomycetes</taxon>
        <taxon>Neocallimastigales</taxon>
        <taxon>Neocallimastigaceae</taxon>
        <taxon>Neocallimastix</taxon>
    </lineage>
</organism>
<dbReference type="EMBL" id="MCOG01000091">
    <property type="protein sequence ID" value="ORY53347.1"/>
    <property type="molecule type" value="Genomic_DNA"/>
</dbReference>
<evidence type="ECO:0000313" key="4">
    <source>
        <dbReference type="Proteomes" id="UP000193920"/>
    </source>
</evidence>
<feature type="transmembrane region" description="Helical" evidence="1">
    <location>
        <begin position="687"/>
        <end position="705"/>
    </location>
</feature>
<keyword evidence="2" id="KW-0732">Signal</keyword>
<keyword evidence="1" id="KW-0472">Membrane</keyword>
<feature type="transmembrane region" description="Helical" evidence="1">
    <location>
        <begin position="579"/>
        <end position="605"/>
    </location>
</feature>